<dbReference type="Proteomes" id="UP000695000">
    <property type="component" value="Unplaced"/>
</dbReference>
<proteinExistence type="inferred from homology"/>
<gene>
    <name evidence="4" type="primary">LOC108565523</name>
</gene>
<reference evidence="4" key="1">
    <citation type="submission" date="2025-08" db="UniProtKB">
        <authorList>
            <consortium name="RefSeq"/>
        </authorList>
    </citation>
    <scope>IDENTIFICATION</scope>
    <source>
        <tissue evidence="4">Whole Larva</tissue>
    </source>
</reference>
<evidence type="ECO:0000256" key="1">
    <source>
        <dbReference type="ARBA" id="ARBA00038090"/>
    </source>
</evidence>
<accession>A0ABM1N126</accession>
<feature type="domain" description="Essential protein Yae1 N-terminal" evidence="2">
    <location>
        <begin position="27"/>
        <end position="65"/>
    </location>
</feature>
<dbReference type="PANTHER" id="PTHR28532:SF1">
    <property type="entry name" value="ORAL CANCER OVEREXPRESSED 1"/>
    <property type="match status" value="1"/>
</dbReference>
<dbReference type="InterPro" id="IPR019191">
    <property type="entry name" value="Essential_protein_Yae1_N"/>
</dbReference>
<organism evidence="3 4">
    <name type="scientific">Nicrophorus vespilloides</name>
    <name type="common">Boreal carrion beetle</name>
    <dbReference type="NCBI Taxonomy" id="110193"/>
    <lineage>
        <taxon>Eukaryota</taxon>
        <taxon>Metazoa</taxon>
        <taxon>Ecdysozoa</taxon>
        <taxon>Arthropoda</taxon>
        <taxon>Hexapoda</taxon>
        <taxon>Insecta</taxon>
        <taxon>Pterygota</taxon>
        <taxon>Neoptera</taxon>
        <taxon>Endopterygota</taxon>
        <taxon>Coleoptera</taxon>
        <taxon>Polyphaga</taxon>
        <taxon>Staphyliniformia</taxon>
        <taxon>Silphidae</taxon>
        <taxon>Nicrophorinae</taxon>
        <taxon>Nicrophorus</taxon>
    </lineage>
</organism>
<protein>
    <submittedName>
        <fullName evidence="4">Oral cancer-overexpressed protein 1 homolog</fullName>
    </submittedName>
</protein>
<dbReference type="RefSeq" id="XP_017780526.1">
    <property type="nucleotide sequence ID" value="XM_017925037.1"/>
</dbReference>
<evidence type="ECO:0000259" key="2">
    <source>
        <dbReference type="Pfam" id="PF09811"/>
    </source>
</evidence>
<dbReference type="PANTHER" id="PTHR28532">
    <property type="entry name" value="GEO13458P1"/>
    <property type="match status" value="1"/>
</dbReference>
<keyword evidence="3" id="KW-1185">Reference proteome</keyword>
<dbReference type="GeneID" id="108565523"/>
<comment type="similarity">
    <text evidence="1">Belongs to the LTO1 family.</text>
</comment>
<sequence>MVSAGEKDINDIFDDIQFSEETYIKKGYEEGLEKGLAEGNPEGYHLGYHRGAEIGAELGYYCGVLVSLETNKAEYSEKALKTFETLEELLGNFPRINADDVDIVAEAEKVRTLFKKFCAQVKLDLSYPEVDNLSF</sequence>
<name>A0ABM1N126_NICVS</name>
<dbReference type="InterPro" id="IPR052436">
    <property type="entry name" value="LTO1_adapter"/>
</dbReference>
<evidence type="ECO:0000313" key="3">
    <source>
        <dbReference type="Proteomes" id="UP000695000"/>
    </source>
</evidence>
<evidence type="ECO:0000313" key="4">
    <source>
        <dbReference type="RefSeq" id="XP_017780526.1"/>
    </source>
</evidence>
<dbReference type="Pfam" id="PF09811">
    <property type="entry name" value="Yae1_N"/>
    <property type="match status" value="1"/>
</dbReference>